<comment type="caution">
    <text evidence="2">The sequence shown here is derived from an EMBL/GenBank/DDBJ whole genome shotgun (WGS) entry which is preliminary data.</text>
</comment>
<protein>
    <submittedName>
        <fullName evidence="2">Uncharacterized protein</fullName>
    </submittedName>
</protein>
<name>A0ABT8SGL9_9BURK</name>
<evidence type="ECO:0000256" key="1">
    <source>
        <dbReference type="SAM" id="MobiDB-lite"/>
    </source>
</evidence>
<accession>A0ABT8SGL9</accession>
<dbReference type="EMBL" id="JAUKVY010000042">
    <property type="protein sequence ID" value="MDO1537499.1"/>
    <property type="molecule type" value="Genomic_DNA"/>
</dbReference>
<sequence>MHASLTPGQPAPVLARGALWLGPDDWPDAFGNVMGDYLARSSVSGGAAQRRGIDPANPYGFQGSSAGITNWQANVEAQAAMSPAQLPTYGSDGGLGNSELRFGPAYTPDFSGVDARRGTAPELTPDMSAGASQSLASSLGLAGSDQRAPGVQLAMGPAAAAFVGVGPGSAGALGGAAEGFRASGPMGGSPGYDPVREVPGGVQGTSGLSLPSFGTPPSWSDVGNGLLNGLMTVSPLIGMGVIGANLMYNSGVGSGGVNNPQSAADVLTPGGQPIGQVQGSATPDIRTVTPGQLDSIIDGLKGLGATQVDRPRYRGDWYELPSNQGGFGVRTSNNNGRTLDVNIPSVPDVTKVHQK</sequence>
<organism evidence="2 3">
    <name type="scientific">Variovorax ginsengisoli</name>
    <dbReference type="NCBI Taxonomy" id="363844"/>
    <lineage>
        <taxon>Bacteria</taxon>
        <taxon>Pseudomonadati</taxon>
        <taxon>Pseudomonadota</taxon>
        <taxon>Betaproteobacteria</taxon>
        <taxon>Burkholderiales</taxon>
        <taxon>Comamonadaceae</taxon>
        <taxon>Variovorax</taxon>
    </lineage>
</organism>
<evidence type="ECO:0000313" key="3">
    <source>
        <dbReference type="Proteomes" id="UP001169027"/>
    </source>
</evidence>
<dbReference type="RefSeq" id="WP_301815941.1">
    <property type="nucleotide sequence ID" value="NZ_JAUJZH010000042.1"/>
</dbReference>
<reference evidence="2" key="1">
    <citation type="submission" date="2023-06" db="EMBL/GenBank/DDBJ databases">
        <authorList>
            <person name="Jiang Y."/>
            <person name="Liu Q."/>
        </authorList>
    </citation>
    <scope>NUCLEOTIDE SEQUENCE</scope>
    <source>
        <strain evidence="2">CGMCC 1.12090</strain>
    </source>
</reference>
<proteinExistence type="predicted"/>
<keyword evidence="3" id="KW-1185">Reference proteome</keyword>
<dbReference type="Proteomes" id="UP001169027">
    <property type="component" value="Unassembled WGS sequence"/>
</dbReference>
<gene>
    <name evidence="2" type="ORF">Q2T77_35180</name>
</gene>
<feature type="region of interest" description="Disordered" evidence="1">
    <location>
        <begin position="111"/>
        <end position="131"/>
    </location>
</feature>
<evidence type="ECO:0000313" key="2">
    <source>
        <dbReference type="EMBL" id="MDO1537499.1"/>
    </source>
</evidence>